<dbReference type="InterPro" id="IPR016035">
    <property type="entry name" value="Acyl_Trfase/lysoPLipase"/>
</dbReference>
<proteinExistence type="predicted"/>
<protein>
    <recommendedName>
        <fullName evidence="3">PNPLA domain-containing protein</fullName>
    </recommendedName>
</protein>
<name>A0A8R1DHU5_CAEJA</name>
<reference evidence="1" key="2">
    <citation type="submission" date="2022-06" db="UniProtKB">
        <authorList>
            <consortium name="EnsemblMetazoa"/>
        </authorList>
    </citation>
    <scope>IDENTIFICATION</scope>
    <source>
        <strain evidence="1">DF5081</strain>
    </source>
</reference>
<reference evidence="2" key="1">
    <citation type="submission" date="2010-08" db="EMBL/GenBank/DDBJ databases">
        <authorList>
            <consortium name="Caenorhabditis japonica Sequencing Consortium"/>
            <person name="Wilson R.K."/>
        </authorList>
    </citation>
    <scope>NUCLEOTIDE SEQUENCE [LARGE SCALE GENOMIC DNA]</scope>
    <source>
        <strain evidence="2">DF5081</strain>
    </source>
</reference>
<keyword evidence="2" id="KW-1185">Reference proteome</keyword>
<dbReference type="SUPFAM" id="SSF48403">
    <property type="entry name" value="Ankyrin repeat"/>
    <property type="match status" value="1"/>
</dbReference>
<dbReference type="SUPFAM" id="SSF52151">
    <property type="entry name" value="FabD/lysophospholipase-like"/>
    <property type="match status" value="1"/>
</dbReference>
<dbReference type="InterPro" id="IPR036770">
    <property type="entry name" value="Ankyrin_rpt-contain_sf"/>
</dbReference>
<organism evidence="1 2">
    <name type="scientific">Caenorhabditis japonica</name>
    <dbReference type="NCBI Taxonomy" id="281687"/>
    <lineage>
        <taxon>Eukaryota</taxon>
        <taxon>Metazoa</taxon>
        <taxon>Ecdysozoa</taxon>
        <taxon>Nematoda</taxon>
        <taxon>Chromadorea</taxon>
        <taxon>Rhabditida</taxon>
        <taxon>Rhabditina</taxon>
        <taxon>Rhabditomorpha</taxon>
        <taxon>Rhabditoidea</taxon>
        <taxon>Rhabditidae</taxon>
        <taxon>Peloderinae</taxon>
        <taxon>Caenorhabditis</taxon>
    </lineage>
</organism>
<sequence length="193" mass="21938">MFSDVLKRINAHEIYKRHIDIFHAVTYDNIEGIVAAFVRGQPFDVKDRNGNTVLHLATKLNRRLLCRAICVFAPHLDLWNVKNNDGMIPIEITDDANLVVTTSKVSTAPPQLVLFRSYAPRIDPKEFEQLGYFDPNKILLWKAIRCTSAAPVYFPGFNGMADGAIFCNNPCIMAMTEFAKLKKIENYRGRVSF</sequence>
<accession>A0A8R1DHU5</accession>
<evidence type="ECO:0008006" key="3">
    <source>
        <dbReference type="Google" id="ProtNLM"/>
    </source>
</evidence>
<dbReference type="InterPro" id="IPR047156">
    <property type="entry name" value="Teg/CotR/CapV-like"/>
</dbReference>
<dbReference type="Gene3D" id="3.40.1090.10">
    <property type="entry name" value="Cytosolic phospholipase A2 catalytic domain"/>
    <property type="match status" value="1"/>
</dbReference>
<dbReference type="EnsemblMetazoa" id="CJA03172.1">
    <property type="protein sequence ID" value="CJA03172.1"/>
    <property type="gene ID" value="WBGene00122376"/>
</dbReference>
<dbReference type="Proteomes" id="UP000005237">
    <property type="component" value="Unassembled WGS sequence"/>
</dbReference>
<dbReference type="AlphaFoldDB" id="A0A8R1DHU5"/>
<dbReference type="PANTHER" id="PTHR24138:SF13">
    <property type="entry name" value="PNPLA DOMAIN-CONTAINING PROTEIN"/>
    <property type="match status" value="1"/>
</dbReference>
<evidence type="ECO:0000313" key="2">
    <source>
        <dbReference type="Proteomes" id="UP000005237"/>
    </source>
</evidence>
<dbReference type="PANTHER" id="PTHR24138">
    <property type="entry name" value="INTRACELLLAR PHOSPHOLIPASE A FAMILY"/>
    <property type="match status" value="1"/>
</dbReference>
<evidence type="ECO:0000313" key="1">
    <source>
        <dbReference type="EnsemblMetazoa" id="CJA03172.1"/>
    </source>
</evidence>